<dbReference type="GO" id="GO:0005737">
    <property type="term" value="C:cytoplasm"/>
    <property type="evidence" value="ECO:0007669"/>
    <property type="project" value="UniProtKB-SubCell"/>
</dbReference>
<dbReference type="EMBL" id="AOHX01000029">
    <property type="protein sequence ID" value="ELY46624.1"/>
    <property type="molecule type" value="Genomic_DNA"/>
</dbReference>
<dbReference type="GO" id="GO:0003899">
    <property type="term" value="F:DNA-directed RNA polymerase activity"/>
    <property type="evidence" value="ECO:0007669"/>
    <property type="project" value="UniProtKB-UniRule"/>
</dbReference>
<dbReference type="RefSeq" id="WP_008160927.1">
    <property type="nucleotide sequence ID" value="NZ_AOHX01000029.1"/>
</dbReference>
<comment type="subunit">
    <text evidence="8">Part of the RNA polymerase complex.</text>
</comment>
<dbReference type="HAMAP" id="MF_00411">
    <property type="entry name" value="RNApol_arch_Rpo1C"/>
    <property type="match status" value="1"/>
</dbReference>
<evidence type="ECO:0000256" key="2">
    <source>
        <dbReference type="ARBA" id="ARBA00022490"/>
    </source>
</evidence>
<dbReference type="InterPro" id="IPR045867">
    <property type="entry name" value="DNA-dir_RpoC_beta_prime"/>
</dbReference>
<accession>L9WAY6</accession>
<evidence type="ECO:0000256" key="8">
    <source>
        <dbReference type="HAMAP-Rule" id="MF_00411"/>
    </source>
</evidence>
<dbReference type="AlphaFoldDB" id="L9WAY6"/>
<dbReference type="GO" id="GO:0006351">
    <property type="term" value="P:DNA-templated transcription"/>
    <property type="evidence" value="ECO:0007669"/>
    <property type="project" value="UniProtKB-UniRule"/>
</dbReference>
<keyword evidence="6 8" id="KW-0804">Transcription</keyword>
<dbReference type="CDD" id="cd06528">
    <property type="entry name" value="RNAP_A"/>
    <property type="match status" value="1"/>
</dbReference>
<dbReference type="InterPro" id="IPR012757">
    <property type="entry name" value="RPO1C"/>
</dbReference>
<dbReference type="SUPFAM" id="SSF64484">
    <property type="entry name" value="beta and beta-prime subunits of DNA dependent RNA-polymerase"/>
    <property type="match status" value="1"/>
</dbReference>
<feature type="domain" description="RNA polymerase Rpb1" evidence="9">
    <location>
        <begin position="23"/>
        <end position="336"/>
    </location>
</feature>
<keyword evidence="1 8" id="KW-0240">DNA-directed RNA polymerase</keyword>
<dbReference type="OrthoDB" id="372142at2157"/>
<comment type="similarity">
    <text evidence="8">Belongs to the RNA polymerase beta' chain family.</text>
</comment>
<evidence type="ECO:0000256" key="7">
    <source>
        <dbReference type="ARBA" id="ARBA00048552"/>
    </source>
</evidence>
<dbReference type="GO" id="GO:0000428">
    <property type="term" value="C:DNA-directed RNA polymerase complex"/>
    <property type="evidence" value="ECO:0007669"/>
    <property type="project" value="UniProtKB-KW"/>
</dbReference>
<comment type="subcellular location">
    <subcellularLocation>
        <location evidence="8">Cytoplasm</location>
    </subcellularLocation>
</comment>
<protein>
    <recommendedName>
        <fullName evidence="8">DNA-directed RNA polymerase subunit Rpo1C</fullName>
        <ecNumber evidence="8">2.7.7.6</ecNumber>
    </recommendedName>
    <alternativeName>
        <fullName evidence="8">DNA-directed RNA polymerase subunit A''</fullName>
    </alternativeName>
</protein>
<comment type="function">
    <text evidence="8">DNA-dependent RNA polymerase (RNAP) catalyzes the transcription of DNA into RNA using the four ribonucleoside triphosphates as substrates. Forms part of the jaw domain.</text>
</comment>
<evidence type="ECO:0000256" key="1">
    <source>
        <dbReference type="ARBA" id="ARBA00022478"/>
    </source>
</evidence>
<dbReference type="eggNOG" id="arCOG04256">
    <property type="taxonomic scope" value="Archaea"/>
</dbReference>
<organism evidence="10 11">
    <name type="scientific">Natronorubrum sulfidifaciens JCM 14089</name>
    <dbReference type="NCBI Taxonomy" id="1230460"/>
    <lineage>
        <taxon>Archaea</taxon>
        <taxon>Methanobacteriati</taxon>
        <taxon>Methanobacteriota</taxon>
        <taxon>Stenosarchaea group</taxon>
        <taxon>Halobacteria</taxon>
        <taxon>Halobacteriales</taxon>
        <taxon>Natrialbaceae</taxon>
        <taxon>Natronorubrum</taxon>
    </lineage>
</organism>
<dbReference type="STRING" id="1230460.C495_05938"/>
<reference evidence="10 11" key="1">
    <citation type="journal article" date="2014" name="PLoS Genet.">
        <title>Phylogenetically driven sequencing of extremely halophilic archaea reveals strategies for static and dynamic osmo-response.</title>
        <authorList>
            <person name="Becker E.A."/>
            <person name="Seitzer P.M."/>
            <person name="Tritt A."/>
            <person name="Larsen D."/>
            <person name="Krusor M."/>
            <person name="Yao A.I."/>
            <person name="Wu D."/>
            <person name="Madern D."/>
            <person name="Eisen J.A."/>
            <person name="Darling A.E."/>
            <person name="Facciotti M.T."/>
        </authorList>
    </citation>
    <scope>NUCLEOTIDE SEQUENCE [LARGE SCALE GENOMIC DNA]</scope>
    <source>
        <strain evidence="10 11">JCM 14089</strain>
    </source>
</reference>
<sequence length="399" mass="43857">MTEVSYDVTDDMIAVVEDTDLPRRLKNNVYETLEARDDISIEDADAIAKAVEARYLDTRVDPLDPVGTVSAQSIGEPGTQLTMNTFHYAGVAEIDVTQGLPRLIELVDARKTPDTPMMTVYLEDEYATERERAHEVVWNLEATKILALGDVSTNVADMRVQISLNEDTLKERMITPEEVASIIEDNLGVSTIQQGTEIQFGPEEPSYRDLLQLVEELRDITFKGIEDISRVVIRREELEDGEEFVLYTEGSAFGDALEIEGVDASRTTCNNIHEIHRNLGIEAAREAIIEETNNTLAEQGLDDVNVRHLMLVADMMTNRGEIESIGRHGISGSKESVLARAAFEVTVNHLLNAAIHGEVDDLDGVTENVIVGKPIKLGTGDVDLRMGSTSSGSGSSQAD</sequence>
<dbReference type="PANTHER" id="PTHR19376:SF32">
    <property type="entry name" value="DNA-DIRECTED RNA POLYMERASE III SUBUNIT RPC1"/>
    <property type="match status" value="1"/>
</dbReference>
<name>L9WAY6_9EURY</name>
<evidence type="ECO:0000313" key="11">
    <source>
        <dbReference type="Proteomes" id="UP000011661"/>
    </source>
</evidence>
<dbReference type="InterPro" id="IPR007081">
    <property type="entry name" value="RNA_pol_Rpb1_5"/>
</dbReference>
<keyword evidence="11" id="KW-1185">Reference proteome</keyword>
<keyword evidence="2 8" id="KW-0963">Cytoplasm</keyword>
<evidence type="ECO:0000313" key="10">
    <source>
        <dbReference type="EMBL" id="ELY46624.1"/>
    </source>
</evidence>
<dbReference type="NCBIfam" id="TIGR02389">
    <property type="entry name" value="RNA_pol_rpoA2"/>
    <property type="match status" value="1"/>
</dbReference>
<gene>
    <name evidence="8" type="primary">rpo1C</name>
    <name evidence="8" type="synonym">rpoA2</name>
    <name evidence="10" type="ORF">C495_05938</name>
</gene>
<dbReference type="PANTHER" id="PTHR19376">
    <property type="entry name" value="DNA-DIRECTED RNA POLYMERASE"/>
    <property type="match status" value="1"/>
</dbReference>
<dbReference type="PATRIC" id="fig|1230460.4.peg.1205"/>
<keyword evidence="3 8" id="KW-0808">Transferase</keyword>
<evidence type="ECO:0000259" key="9">
    <source>
        <dbReference type="Pfam" id="PF04998"/>
    </source>
</evidence>
<evidence type="ECO:0000256" key="4">
    <source>
        <dbReference type="ARBA" id="ARBA00022695"/>
    </source>
</evidence>
<dbReference type="GO" id="GO:0003677">
    <property type="term" value="F:DNA binding"/>
    <property type="evidence" value="ECO:0007669"/>
    <property type="project" value="UniProtKB-UniRule"/>
</dbReference>
<evidence type="ECO:0000256" key="6">
    <source>
        <dbReference type="ARBA" id="ARBA00023163"/>
    </source>
</evidence>
<keyword evidence="4 8" id="KW-0548">Nucleotidyltransferase</keyword>
<evidence type="ECO:0000256" key="3">
    <source>
        <dbReference type="ARBA" id="ARBA00022679"/>
    </source>
</evidence>
<comment type="caution">
    <text evidence="10">The sequence shown here is derived from an EMBL/GenBank/DDBJ whole genome shotgun (WGS) entry which is preliminary data.</text>
</comment>
<evidence type="ECO:0000256" key="5">
    <source>
        <dbReference type="ARBA" id="ARBA00023125"/>
    </source>
</evidence>
<dbReference type="EC" id="2.7.7.6" evidence="8"/>
<dbReference type="Pfam" id="PF04998">
    <property type="entry name" value="RNA_pol_Rpb1_5"/>
    <property type="match status" value="1"/>
</dbReference>
<keyword evidence="5 8" id="KW-0238">DNA-binding</keyword>
<comment type="catalytic activity">
    <reaction evidence="7 8">
        <text>RNA(n) + a ribonucleoside 5'-triphosphate = RNA(n+1) + diphosphate</text>
        <dbReference type="Rhea" id="RHEA:21248"/>
        <dbReference type="Rhea" id="RHEA-COMP:14527"/>
        <dbReference type="Rhea" id="RHEA-COMP:17342"/>
        <dbReference type="ChEBI" id="CHEBI:33019"/>
        <dbReference type="ChEBI" id="CHEBI:61557"/>
        <dbReference type="ChEBI" id="CHEBI:140395"/>
        <dbReference type="EC" id="2.7.7.6"/>
    </reaction>
</comment>
<proteinExistence type="inferred from homology"/>
<dbReference type="Proteomes" id="UP000011661">
    <property type="component" value="Unassembled WGS sequence"/>
</dbReference>
<dbReference type="Gene3D" id="1.10.150.390">
    <property type="match status" value="1"/>
</dbReference>